<reference evidence="2" key="4">
    <citation type="submission" date="2019-03" db="UniProtKB">
        <authorList>
            <consortium name="EnsemblPlants"/>
        </authorList>
    </citation>
    <scope>IDENTIFICATION</scope>
</reference>
<evidence type="ECO:0000313" key="3">
    <source>
        <dbReference type="Proteomes" id="UP000015105"/>
    </source>
</evidence>
<dbReference type="Proteomes" id="UP000015105">
    <property type="component" value="Chromosome 5D"/>
</dbReference>
<reference evidence="2" key="3">
    <citation type="journal article" date="2017" name="Nature">
        <title>Genome sequence of the progenitor of the wheat D genome Aegilops tauschii.</title>
        <authorList>
            <person name="Luo M.C."/>
            <person name="Gu Y.Q."/>
            <person name="Puiu D."/>
            <person name="Wang H."/>
            <person name="Twardziok S.O."/>
            <person name="Deal K.R."/>
            <person name="Huo N."/>
            <person name="Zhu T."/>
            <person name="Wang L."/>
            <person name="Wang Y."/>
            <person name="McGuire P.E."/>
            <person name="Liu S."/>
            <person name="Long H."/>
            <person name="Ramasamy R.K."/>
            <person name="Rodriguez J.C."/>
            <person name="Van S.L."/>
            <person name="Yuan L."/>
            <person name="Wang Z."/>
            <person name="Xia Z."/>
            <person name="Xiao L."/>
            <person name="Anderson O.D."/>
            <person name="Ouyang S."/>
            <person name="Liang Y."/>
            <person name="Zimin A.V."/>
            <person name="Pertea G."/>
            <person name="Qi P."/>
            <person name="Bennetzen J.L."/>
            <person name="Dai X."/>
            <person name="Dawson M.W."/>
            <person name="Muller H.G."/>
            <person name="Kugler K."/>
            <person name="Rivarola-Duarte L."/>
            <person name="Spannagl M."/>
            <person name="Mayer K.F.X."/>
            <person name="Lu F.H."/>
            <person name="Bevan M.W."/>
            <person name="Leroy P."/>
            <person name="Li P."/>
            <person name="You F.M."/>
            <person name="Sun Q."/>
            <person name="Liu Z."/>
            <person name="Lyons E."/>
            <person name="Wicker T."/>
            <person name="Salzberg S.L."/>
            <person name="Devos K.M."/>
            <person name="Dvorak J."/>
        </authorList>
    </citation>
    <scope>NUCLEOTIDE SEQUENCE [LARGE SCALE GENOMIC DNA]</scope>
    <source>
        <strain evidence="2">cv. AL8/78</strain>
    </source>
</reference>
<evidence type="ECO:0000256" key="1">
    <source>
        <dbReference type="SAM" id="MobiDB-lite"/>
    </source>
</evidence>
<feature type="compositionally biased region" description="Low complexity" evidence="1">
    <location>
        <begin position="40"/>
        <end position="58"/>
    </location>
</feature>
<feature type="region of interest" description="Disordered" evidence="1">
    <location>
        <begin position="19"/>
        <end position="58"/>
    </location>
</feature>
<dbReference type="EnsemblPlants" id="AET5Gv20760200.23">
    <property type="protein sequence ID" value="AET5Gv20760200.23"/>
    <property type="gene ID" value="AET5Gv20760200"/>
</dbReference>
<reference evidence="3" key="2">
    <citation type="journal article" date="2017" name="Nat. Plants">
        <title>The Aegilops tauschii genome reveals multiple impacts of transposons.</title>
        <authorList>
            <person name="Zhao G."/>
            <person name="Zou C."/>
            <person name="Li K."/>
            <person name="Wang K."/>
            <person name="Li T."/>
            <person name="Gao L."/>
            <person name="Zhang X."/>
            <person name="Wang H."/>
            <person name="Yang Z."/>
            <person name="Liu X."/>
            <person name="Jiang W."/>
            <person name="Mao L."/>
            <person name="Kong X."/>
            <person name="Jiao Y."/>
            <person name="Jia J."/>
        </authorList>
    </citation>
    <scope>NUCLEOTIDE SEQUENCE [LARGE SCALE GENOMIC DNA]</scope>
    <source>
        <strain evidence="3">cv. AL8/78</strain>
    </source>
</reference>
<dbReference type="Gramene" id="AET5Gv20760200.23">
    <property type="protein sequence ID" value="AET5Gv20760200.23"/>
    <property type="gene ID" value="AET5Gv20760200"/>
</dbReference>
<accession>A0A453LGX5</accession>
<sequence length="58" mass="6407">ARDRGRVCRNVPSAACTRRFLPPTHPHTHTHSISPPLEIPSRPRSMAARPASSAQALW</sequence>
<organism evidence="2 3">
    <name type="scientific">Aegilops tauschii subsp. strangulata</name>
    <name type="common">Goatgrass</name>
    <dbReference type="NCBI Taxonomy" id="200361"/>
    <lineage>
        <taxon>Eukaryota</taxon>
        <taxon>Viridiplantae</taxon>
        <taxon>Streptophyta</taxon>
        <taxon>Embryophyta</taxon>
        <taxon>Tracheophyta</taxon>
        <taxon>Spermatophyta</taxon>
        <taxon>Magnoliopsida</taxon>
        <taxon>Liliopsida</taxon>
        <taxon>Poales</taxon>
        <taxon>Poaceae</taxon>
        <taxon>BOP clade</taxon>
        <taxon>Pooideae</taxon>
        <taxon>Triticodae</taxon>
        <taxon>Triticeae</taxon>
        <taxon>Triticinae</taxon>
        <taxon>Aegilops</taxon>
    </lineage>
</organism>
<protein>
    <submittedName>
        <fullName evidence="2">Uncharacterized protein</fullName>
    </submittedName>
</protein>
<reference evidence="3" key="1">
    <citation type="journal article" date="2014" name="Science">
        <title>Ancient hybridizations among the ancestral genomes of bread wheat.</title>
        <authorList>
            <consortium name="International Wheat Genome Sequencing Consortium,"/>
            <person name="Marcussen T."/>
            <person name="Sandve S.R."/>
            <person name="Heier L."/>
            <person name="Spannagl M."/>
            <person name="Pfeifer M."/>
            <person name="Jakobsen K.S."/>
            <person name="Wulff B.B."/>
            <person name="Steuernagel B."/>
            <person name="Mayer K.F."/>
            <person name="Olsen O.A."/>
        </authorList>
    </citation>
    <scope>NUCLEOTIDE SEQUENCE [LARGE SCALE GENOMIC DNA]</scope>
    <source>
        <strain evidence="3">cv. AL8/78</strain>
    </source>
</reference>
<dbReference type="AlphaFoldDB" id="A0A453LGX5"/>
<evidence type="ECO:0000313" key="2">
    <source>
        <dbReference type="EnsemblPlants" id="AET5Gv20760200.23"/>
    </source>
</evidence>
<keyword evidence="3" id="KW-1185">Reference proteome</keyword>
<proteinExistence type="predicted"/>
<reference evidence="2" key="5">
    <citation type="journal article" date="2021" name="G3 (Bethesda)">
        <title>Aegilops tauschii genome assembly Aet v5.0 features greater sequence contiguity and improved annotation.</title>
        <authorList>
            <person name="Wang L."/>
            <person name="Zhu T."/>
            <person name="Rodriguez J.C."/>
            <person name="Deal K.R."/>
            <person name="Dubcovsky J."/>
            <person name="McGuire P.E."/>
            <person name="Lux T."/>
            <person name="Spannagl M."/>
            <person name="Mayer K.F.X."/>
            <person name="Baldrich P."/>
            <person name="Meyers B.C."/>
            <person name="Huo N."/>
            <person name="Gu Y.Q."/>
            <person name="Zhou H."/>
            <person name="Devos K.M."/>
            <person name="Bennetzen J.L."/>
            <person name="Unver T."/>
            <person name="Budak H."/>
            <person name="Gulick P.J."/>
            <person name="Galiba G."/>
            <person name="Kalapos B."/>
            <person name="Nelson D.R."/>
            <person name="Li P."/>
            <person name="You F.M."/>
            <person name="Luo M.C."/>
            <person name="Dvorak J."/>
        </authorList>
    </citation>
    <scope>NUCLEOTIDE SEQUENCE [LARGE SCALE GENOMIC DNA]</scope>
    <source>
        <strain evidence="2">cv. AL8/78</strain>
    </source>
</reference>
<name>A0A453LGX5_AEGTS</name>